<accession>A0A0P0VWQ4</accession>
<sequence>LTTNQIWLVCESKVKLLPSPFLCLQERKCLEEKLYWIRLELQRTIALSADADETICKLSSAARRTMQERDEARSQGKILLAELQARRNAHAMLARRALVSQSASPDAAAFAVHSSCSRALRMGPKPFAGTPQGQRDAPHTEAGCTYRFAGSGGHKNTAASAAAACSTSAVVPSSGHEFACSSQEEDSFDPDMFLVDPSESPQDFAANTSSSGVRDDRQWCVLEQANLQVSNLYSTHKQ</sequence>
<name>A0A0P0VWQ4_ORYSJ</name>
<feature type="non-terminal residue" evidence="2">
    <location>
        <position position="1"/>
    </location>
</feature>
<evidence type="ECO:0000256" key="1">
    <source>
        <dbReference type="SAM" id="MobiDB-lite"/>
    </source>
</evidence>
<feature type="compositionally biased region" description="Polar residues" evidence="1">
    <location>
        <begin position="199"/>
        <end position="212"/>
    </location>
</feature>
<keyword evidence="3" id="KW-1185">Reference proteome</keyword>
<dbReference type="Gramene" id="Os03t0279832-00">
    <property type="protein sequence ID" value="Os03t0279832-00"/>
    <property type="gene ID" value="Os03g0279832"/>
</dbReference>
<protein>
    <submittedName>
        <fullName evidence="2">Os03g0279832 protein</fullName>
    </submittedName>
</protein>
<dbReference type="Proteomes" id="UP000059680">
    <property type="component" value="Chromosome 3"/>
</dbReference>
<proteinExistence type="predicted"/>
<evidence type="ECO:0000313" key="2">
    <source>
        <dbReference type="EMBL" id="BAS83559.1"/>
    </source>
</evidence>
<reference evidence="3" key="1">
    <citation type="journal article" date="2005" name="Nature">
        <title>The map-based sequence of the rice genome.</title>
        <authorList>
            <consortium name="International rice genome sequencing project (IRGSP)"/>
            <person name="Matsumoto T."/>
            <person name="Wu J."/>
            <person name="Kanamori H."/>
            <person name="Katayose Y."/>
            <person name="Fujisawa M."/>
            <person name="Namiki N."/>
            <person name="Mizuno H."/>
            <person name="Yamamoto K."/>
            <person name="Antonio B.A."/>
            <person name="Baba T."/>
            <person name="Sakata K."/>
            <person name="Nagamura Y."/>
            <person name="Aoki H."/>
            <person name="Arikawa K."/>
            <person name="Arita K."/>
            <person name="Bito T."/>
            <person name="Chiden Y."/>
            <person name="Fujitsuka N."/>
            <person name="Fukunaka R."/>
            <person name="Hamada M."/>
            <person name="Harada C."/>
            <person name="Hayashi A."/>
            <person name="Hijishita S."/>
            <person name="Honda M."/>
            <person name="Hosokawa S."/>
            <person name="Ichikawa Y."/>
            <person name="Idonuma A."/>
            <person name="Iijima M."/>
            <person name="Ikeda M."/>
            <person name="Ikeno M."/>
            <person name="Ito K."/>
            <person name="Ito S."/>
            <person name="Ito T."/>
            <person name="Ito Y."/>
            <person name="Ito Y."/>
            <person name="Iwabuchi A."/>
            <person name="Kamiya K."/>
            <person name="Karasawa W."/>
            <person name="Kurita K."/>
            <person name="Katagiri S."/>
            <person name="Kikuta A."/>
            <person name="Kobayashi H."/>
            <person name="Kobayashi N."/>
            <person name="Machita K."/>
            <person name="Maehara T."/>
            <person name="Masukawa M."/>
            <person name="Mizubayashi T."/>
            <person name="Mukai Y."/>
            <person name="Nagasaki H."/>
            <person name="Nagata Y."/>
            <person name="Naito S."/>
            <person name="Nakashima M."/>
            <person name="Nakama Y."/>
            <person name="Nakamichi Y."/>
            <person name="Nakamura M."/>
            <person name="Meguro A."/>
            <person name="Negishi M."/>
            <person name="Ohta I."/>
            <person name="Ohta T."/>
            <person name="Okamoto M."/>
            <person name="Ono N."/>
            <person name="Saji S."/>
            <person name="Sakaguchi M."/>
            <person name="Sakai K."/>
            <person name="Shibata M."/>
            <person name="Shimokawa T."/>
            <person name="Song J."/>
            <person name="Takazaki Y."/>
            <person name="Terasawa K."/>
            <person name="Tsugane M."/>
            <person name="Tsuji K."/>
            <person name="Ueda S."/>
            <person name="Waki K."/>
            <person name="Yamagata H."/>
            <person name="Yamamoto M."/>
            <person name="Yamamoto S."/>
            <person name="Yamane H."/>
            <person name="Yoshiki S."/>
            <person name="Yoshihara R."/>
            <person name="Yukawa K."/>
            <person name="Zhong H."/>
            <person name="Yano M."/>
            <person name="Yuan Q."/>
            <person name="Ouyang S."/>
            <person name="Liu J."/>
            <person name="Jones K.M."/>
            <person name="Gansberger K."/>
            <person name="Moffat K."/>
            <person name="Hill J."/>
            <person name="Bera J."/>
            <person name="Fadrosh D."/>
            <person name="Jin S."/>
            <person name="Johri S."/>
            <person name="Kim M."/>
            <person name="Overton L."/>
            <person name="Reardon M."/>
            <person name="Tsitrin T."/>
            <person name="Vuong H."/>
            <person name="Weaver B."/>
            <person name="Ciecko A."/>
            <person name="Tallon L."/>
            <person name="Jackson J."/>
            <person name="Pai G."/>
            <person name="Aken S.V."/>
            <person name="Utterback T."/>
            <person name="Reidmuller S."/>
            <person name="Feldblyum T."/>
            <person name="Hsiao J."/>
            <person name="Zismann V."/>
            <person name="Iobst S."/>
            <person name="de Vazeille A.R."/>
            <person name="Buell C.R."/>
            <person name="Ying K."/>
            <person name="Li Y."/>
            <person name="Lu T."/>
            <person name="Huang Y."/>
            <person name="Zhao Q."/>
            <person name="Feng Q."/>
            <person name="Zhang L."/>
            <person name="Zhu J."/>
            <person name="Weng Q."/>
            <person name="Mu J."/>
            <person name="Lu Y."/>
            <person name="Fan D."/>
            <person name="Liu Y."/>
            <person name="Guan J."/>
            <person name="Zhang Y."/>
            <person name="Yu S."/>
            <person name="Liu X."/>
            <person name="Zhang Y."/>
            <person name="Hong G."/>
            <person name="Han B."/>
            <person name="Choisne N."/>
            <person name="Demange N."/>
            <person name="Orjeda G."/>
            <person name="Samain S."/>
            <person name="Cattolico L."/>
            <person name="Pelletier E."/>
            <person name="Couloux A."/>
            <person name="Segurens B."/>
            <person name="Wincker P."/>
            <person name="D'Hont A."/>
            <person name="Scarpelli C."/>
            <person name="Weissenbach J."/>
            <person name="Salanoubat M."/>
            <person name="Quetier F."/>
            <person name="Yu Y."/>
            <person name="Kim H.R."/>
            <person name="Rambo T."/>
            <person name="Currie J."/>
            <person name="Collura K."/>
            <person name="Luo M."/>
            <person name="Yang T."/>
            <person name="Ammiraju J.S.S."/>
            <person name="Engler F."/>
            <person name="Soderlund C."/>
            <person name="Wing R.A."/>
            <person name="Palmer L.E."/>
            <person name="de la Bastide M."/>
            <person name="Spiegel L."/>
            <person name="Nascimento L."/>
            <person name="Zutavern T."/>
            <person name="O'Shaughnessy A."/>
            <person name="Dike S."/>
            <person name="Dedhia N."/>
            <person name="Preston R."/>
            <person name="Balija V."/>
            <person name="McCombie W.R."/>
            <person name="Chow T."/>
            <person name="Chen H."/>
            <person name="Chung M."/>
            <person name="Chen C."/>
            <person name="Shaw J."/>
            <person name="Wu H."/>
            <person name="Hsiao K."/>
            <person name="Chao Y."/>
            <person name="Chu M."/>
            <person name="Cheng C."/>
            <person name="Hour A."/>
            <person name="Lee P."/>
            <person name="Lin S."/>
            <person name="Lin Y."/>
            <person name="Liou J."/>
            <person name="Liu S."/>
            <person name="Hsing Y."/>
            <person name="Raghuvanshi S."/>
            <person name="Mohanty A."/>
            <person name="Bharti A.K."/>
            <person name="Gaur A."/>
            <person name="Gupta V."/>
            <person name="Kumar D."/>
            <person name="Ravi V."/>
            <person name="Vij S."/>
            <person name="Kapur A."/>
            <person name="Khurana P."/>
            <person name="Khurana P."/>
            <person name="Khurana J.P."/>
            <person name="Tyagi A.K."/>
            <person name="Gaikwad K."/>
            <person name="Singh A."/>
            <person name="Dalal V."/>
            <person name="Srivastava S."/>
            <person name="Dixit A."/>
            <person name="Pal A.K."/>
            <person name="Ghazi I.A."/>
            <person name="Yadav M."/>
            <person name="Pandit A."/>
            <person name="Bhargava A."/>
            <person name="Sureshbabu K."/>
            <person name="Batra K."/>
            <person name="Sharma T.R."/>
            <person name="Mohapatra T."/>
            <person name="Singh N.K."/>
            <person name="Messing J."/>
            <person name="Nelson A.B."/>
            <person name="Fuks G."/>
            <person name="Kavchok S."/>
            <person name="Keizer G."/>
            <person name="Linton E."/>
            <person name="Llaca V."/>
            <person name="Song R."/>
            <person name="Tanyolac B."/>
            <person name="Young S."/>
            <person name="Ho-Il K."/>
            <person name="Hahn J.H."/>
            <person name="Sangsakoo G."/>
            <person name="Vanavichit A."/>
            <person name="de Mattos Luiz.A.T."/>
            <person name="Zimmer P.D."/>
            <person name="Malone G."/>
            <person name="Dellagostin O."/>
            <person name="de Oliveira A.C."/>
            <person name="Bevan M."/>
            <person name="Bancroft I."/>
            <person name="Minx P."/>
            <person name="Cordum H."/>
            <person name="Wilson R."/>
            <person name="Cheng Z."/>
            <person name="Jin W."/>
            <person name="Jiang J."/>
            <person name="Leong S.A."/>
            <person name="Iwama H."/>
            <person name="Gojobori T."/>
            <person name="Itoh T."/>
            <person name="Niimura Y."/>
            <person name="Fujii Y."/>
            <person name="Habara T."/>
            <person name="Sakai H."/>
            <person name="Sato Y."/>
            <person name="Wilson G."/>
            <person name="Kumar K."/>
            <person name="McCouch S."/>
            <person name="Juretic N."/>
            <person name="Hoen D."/>
            <person name="Wright S."/>
            <person name="Bruskiewich R."/>
            <person name="Bureau T."/>
            <person name="Miyao A."/>
            <person name="Hirochika H."/>
            <person name="Nishikawa T."/>
            <person name="Kadowaki K."/>
            <person name="Sugiura M."/>
            <person name="Burr B."/>
            <person name="Sasaki T."/>
        </authorList>
    </citation>
    <scope>NUCLEOTIDE SEQUENCE [LARGE SCALE GENOMIC DNA]</scope>
    <source>
        <strain evidence="3">cv. Nipponbare</strain>
    </source>
</reference>
<organism evidence="2 3">
    <name type="scientific">Oryza sativa subsp. japonica</name>
    <name type="common">Rice</name>
    <dbReference type="NCBI Taxonomy" id="39947"/>
    <lineage>
        <taxon>Eukaryota</taxon>
        <taxon>Viridiplantae</taxon>
        <taxon>Streptophyta</taxon>
        <taxon>Embryophyta</taxon>
        <taxon>Tracheophyta</taxon>
        <taxon>Spermatophyta</taxon>
        <taxon>Magnoliopsida</taxon>
        <taxon>Liliopsida</taxon>
        <taxon>Poales</taxon>
        <taxon>Poaceae</taxon>
        <taxon>BOP clade</taxon>
        <taxon>Oryzoideae</taxon>
        <taxon>Oryzeae</taxon>
        <taxon>Oryzinae</taxon>
        <taxon>Oryza</taxon>
        <taxon>Oryza sativa</taxon>
    </lineage>
</organism>
<evidence type="ECO:0000313" key="3">
    <source>
        <dbReference type="Proteomes" id="UP000059680"/>
    </source>
</evidence>
<gene>
    <name evidence="2" type="ordered locus">Os03g0279832</name>
    <name evidence="2" type="ORF">OSNPB_030279832</name>
</gene>
<reference evidence="2 3" key="3">
    <citation type="journal article" date="2013" name="Rice">
        <title>Improvement of the Oryza sativa Nipponbare reference genome using next generation sequence and optical map data.</title>
        <authorList>
            <person name="Kawahara Y."/>
            <person name="de la Bastide M."/>
            <person name="Hamilton J.P."/>
            <person name="Kanamori H."/>
            <person name="McCombie W.R."/>
            <person name="Ouyang S."/>
            <person name="Schwartz D.C."/>
            <person name="Tanaka T."/>
            <person name="Wu J."/>
            <person name="Zhou S."/>
            <person name="Childs K.L."/>
            <person name="Davidson R.M."/>
            <person name="Lin H."/>
            <person name="Quesada-Ocampo L."/>
            <person name="Vaillancourt B."/>
            <person name="Sakai H."/>
            <person name="Lee S.S."/>
            <person name="Kim J."/>
            <person name="Numa H."/>
            <person name="Itoh T."/>
            <person name="Buell C.R."/>
            <person name="Matsumoto T."/>
        </authorList>
    </citation>
    <scope>NUCLEOTIDE SEQUENCE [LARGE SCALE GENOMIC DNA]</scope>
    <source>
        <strain evidence="3">cv. Nipponbare</strain>
    </source>
</reference>
<dbReference type="eggNOG" id="ENOG502R3PN">
    <property type="taxonomic scope" value="Eukaryota"/>
</dbReference>
<feature type="region of interest" description="Disordered" evidence="1">
    <location>
        <begin position="196"/>
        <end position="215"/>
    </location>
</feature>
<dbReference type="AlphaFoldDB" id="A0A0P0VWQ4"/>
<dbReference type="OMA" id="PHTEAGC"/>
<reference evidence="2 3" key="2">
    <citation type="journal article" date="2013" name="Plant Cell Physiol.">
        <title>Rice Annotation Project Database (RAP-DB): an integrative and interactive database for rice genomics.</title>
        <authorList>
            <person name="Sakai H."/>
            <person name="Lee S.S."/>
            <person name="Tanaka T."/>
            <person name="Numa H."/>
            <person name="Kim J."/>
            <person name="Kawahara Y."/>
            <person name="Wakimoto H."/>
            <person name="Yang C.C."/>
            <person name="Iwamoto M."/>
            <person name="Abe T."/>
            <person name="Yamada Y."/>
            <person name="Muto A."/>
            <person name="Inokuchi H."/>
            <person name="Ikemura T."/>
            <person name="Matsumoto T."/>
            <person name="Sasaki T."/>
            <person name="Itoh T."/>
        </authorList>
    </citation>
    <scope>NUCLEOTIDE SEQUENCE [LARGE SCALE GENOMIC DNA]</scope>
    <source>
        <strain evidence="3">cv. Nipponbare</strain>
    </source>
</reference>
<dbReference type="EMBL" id="AP014959">
    <property type="protein sequence ID" value="BAS83559.1"/>
    <property type="molecule type" value="Genomic_DNA"/>
</dbReference>